<organism evidence="1">
    <name type="scientific">marine sediment metagenome</name>
    <dbReference type="NCBI Taxonomy" id="412755"/>
    <lineage>
        <taxon>unclassified sequences</taxon>
        <taxon>metagenomes</taxon>
        <taxon>ecological metagenomes</taxon>
    </lineage>
</organism>
<dbReference type="AlphaFoldDB" id="X0X6J8"/>
<evidence type="ECO:0000313" key="1">
    <source>
        <dbReference type="EMBL" id="GAG32293.1"/>
    </source>
</evidence>
<name>X0X6J8_9ZZZZ</name>
<sequence>MEPIRKKLSSLLIKAANKKLKALDPQSQCAKKLAEIENVDTIVVEEIEKICKVATLGEITRFFLLVARLKTTSEQKREAIKGDIKKIAKKLVSRVESESGTLRLPQSCFHILLGI</sequence>
<protein>
    <submittedName>
        <fullName evidence="1">Uncharacterized protein</fullName>
    </submittedName>
</protein>
<dbReference type="EMBL" id="BARS01041445">
    <property type="protein sequence ID" value="GAG32293.1"/>
    <property type="molecule type" value="Genomic_DNA"/>
</dbReference>
<gene>
    <name evidence="1" type="ORF">S01H1_63030</name>
</gene>
<proteinExistence type="predicted"/>
<comment type="caution">
    <text evidence="1">The sequence shown here is derived from an EMBL/GenBank/DDBJ whole genome shotgun (WGS) entry which is preliminary data.</text>
</comment>
<reference evidence="1" key="1">
    <citation type="journal article" date="2014" name="Front. Microbiol.">
        <title>High frequency of phylogenetically diverse reductive dehalogenase-homologous genes in deep subseafloor sedimentary metagenomes.</title>
        <authorList>
            <person name="Kawai M."/>
            <person name="Futagami T."/>
            <person name="Toyoda A."/>
            <person name="Takaki Y."/>
            <person name="Nishi S."/>
            <person name="Hori S."/>
            <person name="Arai W."/>
            <person name="Tsubouchi T."/>
            <person name="Morono Y."/>
            <person name="Uchiyama I."/>
            <person name="Ito T."/>
            <person name="Fujiyama A."/>
            <person name="Inagaki F."/>
            <person name="Takami H."/>
        </authorList>
    </citation>
    <scope>NUCLEOTIDE SEQUENCE</scope>
    <source>
        <strain evidence="1">Expedition CK06-06</strain>
    </source>
</reference>
<accession>X0X6J8</accession>